<dbReference type="InterPro" id="IPR002044">
    <property type="entry name" value="CBM20"/>
</dbReference>
<dbReference type="CDD" id="cd05467">
    <property type="entry name" value="CBM20"/>
    <property type="match status" value="1"/>
</dbReference>
<gene>
    <name evidence="5" type="primary">LOC113692729</name>
</gene>
<keyword evidence="2" id="KW-1133">Transmembrane helix</keyword>
<evidence type="ECO:0000256" key="2">
    <source>
        <dbReference type="SAM" id="Phobius"/>
    </source>
</evidence>
<sequence length="563" mass="63018">MFLWHWLTKSPAPEADLYQFVSRIITPFVGNTFVVVPLLPSAIAFVFSAVMETLAASSAKLLVYVENQNPRDKQTSTGFSCQAPTTRAAAAAAARSRPEIRFLRYLNKHANFGYSSSLSLSFHRKTIHPISSVPALSQTSAGIEEIRAKDTTQFKSVHVKFQLQRECLFGQQFLIVGDDPMFGLWDPSNAIPLNWSEGHVWTVEMDIPCDKVMKYKFILKRGDDTILWQPGPDRILRTLETWKTITVCEDWDNAELQTLIEEDPVAHQELQTLIEEEDSVAHQELQTLIEEDPVAHQELQTLIEEEDSVAHQELQTLIKEDPVAHQLTESRENSEKLTVVGNLLQPSGDPEALASTNGYAQPATKPLSEKPVTVPVENKIEQHEEQAVEFNEFAGVSFSSNPNEIVSLGVNDHPNFRRSESTENFTVPKDEKKLDTSAAMPVLVPGLTPKPTADIEESSASKADPHISTASSVGSYKSQDFSVPELNLKEEPDIHYPVAEEETETLLLNENLEMHGKGHLQMPQLSEEKDQPDYTGGRDSVPDNDIQWGRRTLQQFLMNLGLL</sequence>
<dbReference type="OrthoDB" id="550577at2759"/>
<dbReference type="RefSeq" id="XP_027067047.1">
    <property type="nucleotide sequence ID" value="XM_027211246.2"/>
</dbReference>
<dbReference type="AlphaFoldDB" id="A0A6P6SMD7"/>
<feature type="domain" description="CBM20" evidence="3">
    <location>
        <begin position="151"/>
        <end position="253"/>
    </location>
</feature>
<dbReference type="SUPFAM" id="SSF49452">
    <property type="entry name" value="Starch-binding domain-like"/>
    <property type="match status" value="1"/>
</dbReference>
<dbReference type="SMART" id="SM01065">
    <property type="entry name" value="CBM_2"/>
    <property type="match status" value="1"/>
</dbReference>
<evidence type="ECO:0000313" key="5">
    <source>
        <dbReference type="RefSeq" id="XP_027067047.1"/>
    </source>
</evidence>
<feature type="region of interest" description="Disordered" evidence="1">
    <location>
        <begin position="443"/>
        <end position="478"/>
    </location>
</feature>
<dbReference type="Proteomes" id="UP001652660">
    <property type="component" value="Chromosome 6c"/>
</dbReference>
<evidence type="ECO:0000256" key="1">
    <source>
        <dbReference type="SAM" id="MobiDB-lite"/>
    </source>
</evidence>
<proteinExistence type="predicted"/>
<keyword evidence="2" id="KW-0472">Membrane</keyword>
<protein>
    <submittedName>
        <fullName evidence="5">Uncharacterized protein isoform X1</fullName>
    </submittedName>
</protein>
<dbReference type="PROSITE" id="PS51166">
    <property type="entry name" value="CBM20"/>
    <property type="match status" value="1"/>
</dbReference>
<dbReference type="Gene3D" id="2.60.40.10">
    <property type="entry name" value="Immunoglobulins"/>
    <property type="match status" value="1"/>
</dbReference>
<reference evidence="4" key="1">
    <citation type="journal article" date="2025" name="Foods">
        <title>Unveiling the Microbial Signatures of Arabica Coffee Cherries: Insights into Ripeness Specific Diversity, Functional Traits, and Implications for Quality and Safety.</title>
        <authorList>
            <consortium name="RefSeq"/>
            <person name="Tenea G.N."/>
            <person name="Cifuentes V."/>
            <person name="Reyes P."/>
            <person name="Cevallos-Vallejos M."/>
        </authorList>
    </citation>
    <scope>NUCLEOTIDE SEQUENCE [LARGE SCALE GENOMIC DNA]</scope>
</reference>
<keyword evidence="2" id="KW-0812">Transmembrane</keyword>
<dbReference type="FunFam" id="2.60.40.10:FF:000552">
    <property type="entry name" value="Related to glucoamylase"/>
    <property type="match status" value="1"/>
</dbReference>
<dbReference type="PANTHER" id="PTHR15048">
    <property type="entry name" value="STARCH-BINDING DOMAIN-CONTAINING PROTEIN 1"/>
    <property type="match status" value="1"/>
</dbReference>
<dbReference type="Pfam" id="PF00686">
    <property type="entry name" value="CBM_20"/>
    <property type="match status" value="1"/>
</dbReference>
<reference evidence="5" key="2">
    <citation type="submission" date="2025-08" db="UniProtKB">
        <authorList>
            <consortium name="RefSeq"/>
        </authorList>
    </citation>
    <scope>IDENTIFICATION</scope>
    <source>
        <tissue evidence="5">Leaves</tissue>
    </source>
</reference>
<dbReference type="InterPro" id="IPR013784">
    <property type="entry name" value="Carb-bd-like_fold"/>
</dbReference>
<dbReference type="PANTHER" id="PTHR15048:SF0">
    <property type="entry name" value="STARCH-BINDING DOMAIN-CONTAINING PROTEIN 1"/>
    <property type="match status" value="1"/>
</dbReference>
<dbReference type="InterPro" id="IPR013783">
    <property type="entry name" value="Ig-like_fold"/>
</dbReference>
<dbReference type="GeneID" id="113692729"/>
<organism evidence="4 5">
    <name type="scientific">Coffea arabica</name>
    <name type="common">Arabian coffee</name>
    <dbReference type="NCBI Taxonomy" id="13443"/>
    <lineage>
        <taxon>Eukaryota</taxon>
        <taxon>Viridiplantae</taxon>
        <taxon>Streptophyta</taxon>
        <taxon>Embryophyta</taxon>
        <taxon>Tracheophyta</taxon>
        <taxon>Spermatophyta</taxon>
        <taxon>Magnoliopsida</taxon>
        <taxon>eudicotyledons</taxon>
        <taxon>Gunneridae</taxon>
        <taxon>Pentapetalae</taxon>
        <taxon>asterids</taxon>
        <taxon>lamiids</taxon>
        <taxon>Gentianales</taxon>
        <taxon>Rubiaceae</taxon>
        <taxon>Ixoroideae</taxon>
        <taxon>Gardenieae complex</taxon>
        <taxon>Bertiereae - Coffeeae clade</taxon>
        <taxon>Coffeeae</taxon>
        <taxon>Coffea</taxon>
    </lineage>
</organism>
<dbReference type="GO" id="GO:0016020">
    <property type="term" value="C:membrane"/>
    <property type="evidence" value="ECO:0007669"/>
    <property type="project" value="TreeGrafter"/>
</dbReference>
<dbReference type="GO" id="GO:2001070">
    <property type="term" value="F:starch binding"/>
    <property type="evidence" value="ECO:0007669"/>
    <property type="project" value="InterPro"/>
</dbReference>
<feature type="compositionally biased region" description="Polar residues" evidence="1">
    <location>
        <begin position="468"/>
        <end position="478"/>
    </location>
</feature>
<evidence type="ECO:0000313" key="4">
    <source>
        <dbReference type="Proteomes" id="UP001652660"/>
    </source>
</evidence>
<accession>A0A6P6SMD7</accession>
<keyword evidence="4" id="KW-1185">Reference proteome</keyword>
<evidence type="ECO:0000259" key="3">
    <source>
        <dbReference type="PROSITE" id="PS51166"/>
    </source>
</evidence>
<feature type="region of interest" description="Disordered" evidence="1">
    <location>
        <begin position="519"/>
        <end position="545"/>
    </location>
</feature>
<name>A0A6P6SMD7_COFAR</name>
<feature type="transmembrane region" description="Helical" evidence="2">
    <location>
        <begin position="28"/>
        <end position="51"/>
    </location>
</feature>